<dbReference type="EMBL" id="JANIIK010000036">
    <property type="protein sequence ID" value="KAJ3612598.1"/>
    <property type="molecule type" value="Genomic_DNA"/>
</dbReference>
<reference evidence="1" key="1">
    <citation type="submission" date="2022-07" db="EMBL/GenBank/DDBJ databases">
        <title>Chromosome-level genome of Muraenolepis orangiensis.</title>
        <authorList>
            <person name="Kim J."/>
        </authorList>
    </citation>
    <scope>NUCLEOTIDE SEQUENCE</scope>
    <source>
        <strain evidence="1">KU_S4_2022</strain>
        <tissue evidence="1">Muscle</tissue>
    </source>
</reference>
<comment type="caution">
    <text evidence="1">The sequence shown here is derived from an EMBL/GenBank/DDBJ whole genome shotgun (WGS) entry which is preliminary data.</text>
</comment>
<evidence type="ECO:0000313" key="1">
    <source>
        <dbReference type="EMBL" id="KAJ3612598.1"/>
    </source>
</evidence>
<dbReference type="Proteomes" id="UP001148018">
    <property type="component" value="Unassembled WGS sequence"/>
</dbReference>
<organism evidence="1 2">
    <name type="scientific">Muraenolepis orangiensis</name>
    <name type="common">Patagonian moray cod</name>
    <dbReference type="NCBI Taxonomy" id="630683"/>
    <lineage>
        <taxon>Eukaryota</taxon>
        <taxon>Metazoa</taxon>
        <taxon>Chordata</taxon>
        <taxon>Craniata</taxon>
        <taxon>Vertebrata</taxon>
        <taxon>Euteleostomi</taxon>
        <taxon>Actinopterygii</taxon>
        <taxon>Neopterygii</taxon>
        <taxon>Teleostei</taxon>
        <taxon>Neoteleostei</taxon>
        <taxon>Acanthomorphata</taxon>
        <taxon>Zeiogadaria</taxon>
        <taxon>Gadariae</taxon>
        <taxon>Gadiformes</taxon>
        <taxon>Muraenolepidoidei</taxon>
        <taxon>Muraenolepididae</taxon>
        <taxon>Muraenolepis</taxon>
    </lineage>
</organism>
<dbReference type="PANTHER" id="PTHR35075">
    <property type="entry name" value="A-KINASE ANCHOR PROTEIN 14"/>
    <property type="match status" value="1"/>
</dbReference>
<dbReference type="OrthoDB" id="2148342at2759"/>
<protein>
    <recommendedName>
        <fullName evidence="3">A-kinase anchor protein 14</fullName>
    </recommendedName>
</protein>
<proteinExistence type="predicted"/>
<evidence type="ECO:0000313" key="2">
    <source>
        <dbReference type="Proteomes" id="UP001148018"/>
    </source>
</evidence>
<name>A0A9Q0IWQ7_9TELE</name>
<dbReference type="InterPro" id="IPR025663">
    <property type="entry name" value="AKAP_28"/>
</dbReference>
<dbReference type="GO" id="GO:0034237">
    <property type="term" value="F:protein kinase A regulatory subunit binding"/>
    <property type="evidence" value="ECO:0007669"/>
    <property type="project" value="TreeGrafter"/>
</dbReference>
<evidence type="ECO:0008006" key="3">
    <source>
        <dbReference type="Google" id="ProtNLM"/>
    </source>
</evidence>
<sequence>MEEKRPSSSSSSEAEDFVTTVLERAQRAVMNDIERTRTPDKNQERKYEAKPMDWVSCGDFNVELGRKQITEYMRTCWEADSRWLLNVVFLDSTITTEEEEEDKEEEEKDHSILHRYRARWSIPTRHSPIPRETASVYFFVRVWSSSGPRCAVPVEVYYVVESSAVHLVAGGGSTRFRERWLTDVMESKALLMREVDF</sequence>
<gene>
    <name evidence="1" type="ORF">NHX12_020866</name>
</gene>
<dbReference type="InterPro" id="IPR053084">
    <property type="entry name" value="AKAP"/>
</dbReference>
<dbReference type="AlphaFoldDB" id="A0A9Q0IWQ7"/>
<dbReference type="PANTHER" id="PTHR35075:SF1">
    <property type="entry name" value="A-KINASE ANCHOR PROTEIN 14"/>
    <property type="match status" value="1"/>
</dbReference>
<dbReference type="Pfam" id="PF14469">
    <property type="entry name" value="AKAP28"/>
    <property type="match status" value="1"/>
</dbReference>
<accession>A0A9Q0IWQ7</accession>
<dbReference type="GO" id="GO:0005952">
    <property type="term" value="C:cAMP-dependent protein kinase complex"/>
    <property type="evidence" value="ECO:0007669"/>
    <property type="project" value="TreeGrafter"/>
</dbReference>
<keyword evidence="2" id="KW-1185">Reference proteome</keyword>